<accession>A0A0E9QP14</accession>
<dbReference type="AlphaFoldDB" id="A0A0E9QP14"/>
<dbReference type="EMBL" id="GBXM01090013">
    <property type="protein sequence ID" value="JAH18564.1"/>
    <property type="molecule type" value="Transcribed_RNA"/>
</dbReference>
<reference evidence="1" key="1">
    <citation type="submission" date="2014-11" db="EMBL/GenBank/DDBJ databases">
        <authorList>
            <person name="Amaro Gonzalez C."/>
        </authorList>
    </citation>
    <scope>NUCLEOTIDE SEQUENCE</scope>
</reference>
<name>A0A0E9QP14_ANGAN</name>
<evidence type="ECO:0000313" key="1">
    <source>
        <dbReference type="EMBL" id="JAH18564.1"/>
    </source>
</evidence>
<proteinExistence type="predicted"/>
<reference evidence="1" key="2">
    <citation type="journal article" date="2015" name="Fish Shellfish Immunol.">
        <title>Early steps in the European eel (Anguilla anguilla)-Vibrio vulnificus interaction in the gills: Role of the RtxA13 toxin.</title>
        <authorList>
            <person name="Callol A."/>
            <person name="Pajuelo D."/>
            <person name="Ebbesson L."/>
            <person name="Teles M."/>
            <person name="MacKenzie S."/>
            <person name="Amaro C."/>
        </authorList>
    </citation>
    <scope>NUCLEOTIDE SEQUENCE</scope>
</reference>
<sequence>MDLEFLKINTHVVKYIHYCHIIKYVNIEYILILNS</sequence>
<protein>
    <submittedName>
        <fullName evidence="1">Uncharacterized protein</fullName>
    </submittedName>
</protein>
<organism evidence="1">
    <name type="scientific">Anguilla anguilla</name>
    <name type="common">European freshwater eel</name>
    <name type="synonym">Muraena anguilla</name>
    <dbReference type="NCBI Taxonomy" id="7936"/>
    <lineage>
        <taxon>Eukaryota</taxon>
        <taxon>Metazoa</taxon>
        <taxon>Chordata</taxon>
        <taxon>Craniata</taxon>
        <taxon>Vertebrata</taxon>
        <taxon>Euteleostomi</taxon>
        <taxon>Actinopterygii</taxon>
        <taxon>Neopterygii</taxon>
        <taxon>Teleostei</taxon>
        <taxon>Anguilliformes</taxon>
        <taxon>Anguillidae</taxon>
        <taxon>Anguilla</taxon>
    </lineage>
</organism>